<keyword evidence="2" id="KW-0813">Transport</keyword>
<feature type="domain" description="Major facilitator superfamily (MFS) profile" evidence="8">
    <location>
        <begin position="1"/>
        <end position="97"/>
    </location>
</feature>
<protein>
    <submittedName>
        <fullName evidence="9">GTR2 protein</fullName>
    </submittedName>
</protein>
<reference evidence="9 10" key="1">
    <citation type="submission" date="2019-09" db="EMBL/GenBank/DDBJ databases">
        <title>Bird 10,000 Genomes (B10K) Project - Family phase.</title>
        <authorList>
            <person name="Zhang G."/>
        </authorList>
    </citation>
    <scope>NUCLEOTIDE SEQUENCE [LARGE SCALE GENOMIC DNA]</scope>
    <source>
        <strain evidence="9">B10K-DU-002-43</strain>
        <tissue evidence="9">Muscle</tissue>
    </source>
</reference>
<dbReference type="Proteomes" id="UP000524007">
    <property type="component" value="Unassembled WGS sequence"/>
</dbReference>
<dbReference type="PRINTS" id="PR00171">
    <property type="entry name" value="SUGRTRNSPORT"/>
</dbReference>
<evidence type="ECO:0000313" key="10">
    <source>
        <dbReference type="Proteomes" id="UP000524007"/>
    </source>
</evidence>
<name>A0A7L2A5X6_LEILU</name>
<feature type="transmembrane region" description="Helical" evidence="7">
    <location>
        <begin position="69"/>
        <end position="93"/>
    </location>
</feature>
<evidence type="ECO:0000256" key="4">
    <source>
        <dbReference type="ARBA" id="ARBA00022989"/>
    </source>
</evidence>
<dbReference type="GO" id="GO:0016020">
    <property type="term" value="C:membrane"/>
    <property type="evidence" value="ECO:0007669"/>
    <property type="project" value="UniProtKB-SubCell"/>
</dbReference>
<feature type="non-terminal residue" evidence="9">
    <location>
        <position position="128"/>
    </location>
</feature>
<feature type="compositionally biased region" description="Low complexity" evidence="6">
    <location>
        <begin position="109"/>
        <end position="118"/>
    </location>
</feature>
<dbReference type="GO" id="GO:0015149">
    <property type="term" value="F:hexose transmembrane transporter activity"/>
    <property type="evidence" value="ECO:0007669"/>
    <property type="project" value="TreeGrafter"/>
</dbReference>
<keyword evidence="5 7" id="KW-0472">Membrane</keyword>
<dbReference type="InterPro" id="IPR003663">
    <property type="entry name" value="Sugar/inositol_transpt"/>
</dbReference>
<keyword evidence="10" id="KW-1185">Reference proteome</keyword>
<dbReference type="PANTHER" id="PTHR23503">
    <property type="entry name" value="SOLUTE CARRIER FAMILY 2"/>
    <property type="match status" value="1"/>
</dbReference>
<dbReference type="Gene3D" id="1.20.1250.20">
    <property type="entry name" value="MFS general substrate transporter like domains"/>
    <property type="match status" value="1"/>
</dbReference>
<evidence type="ECO:0000259" key="8">
    <source>
        <dbReference type="PROSITE" id="PS50850"/>
    </source>
</evidence>
<evidence type="ECO:0000256" key="3">
    <source>
        <dbReference type="ARBA" id="ARBA00022692"/>
    </source>
</evidence>
<comment type="caution">
    <text evidence="9">The sequence shown here is derived from an EMBL/GenBank/DDBJ whole genome shotgun (WGS) entry which is preliminary data.</text>
</comment>
<organism evidence="9 10">
    <name type="scientific">Leiothrix lutea</name>
    <name type="common">Red-billed leiothrix</name>
    <name type="synonym">Sylvia lutea</name>
    <dbReference type="NCBI Taxonomy" id="36275"/>
    <lineage>
        <taxon>Eukaryota</taxon>
        <taxon>Metazoa</taxon>
        <taxon>Chordata</taxon>
        <taxon>Craniata</taxon>
        <taxon>Vertebrata</taxon>
        <taxon>Euteleostomi</taxon>
        <taxon>Archelosauria</taxon>
        <taxon>Archosauria</taxon>
        <taxon>Dinosauria</taxon>
        <taxon>Saurischia</taxon>
        <taxon>Theropoda</taxon>
        <taxon>Coelurosauria</taxon>
        <taxon>Aves</taxon>
        <taxon>Neognathae</taxon>
        <taxon>Neoaves</taxon>
        <taxon>Telluraves</taxon>
        <taxon>Australaves</taxon>
        <taxon>Passeriformes</taxon>
        <taxon>Sylvioidea</taxon>
        <taxon>Leiothrichidae</taxon>
        <taxon>Leiothrix</taxon>
    </lineage>
</organism>
<accession>A0A7L2A5X6</accession>
<dbReference type="PANTHER" id="PTHR23503:SF8">
    <property type="entry name" value="FACILITATED GLUCOSE TRANSPORTER PROTEIN 1"/>
    <property type="match status" value="1"/>
</dbReference>
<sequence>GGPAWGAVALASALAFVGFFAVGPGPLPWFVGAELFPPGPRGAALGLAGLVNWASNTAVAMAFPPLQDALGPLVFLLFGGLLGGFALFTFLLLPETRGRPFPTEGDPQNSSPPNLLSPPEKDTELQCL</sequence>
<keyword evidence="4 7" id="KW-1133">Transmembrane helix</keyword>
<dbReference type="InterPro" id="IPR036259">
    <property type="entry name" value="MFS_trans_sf"/>
</dbReference>
<comment type="subcellular location">
    <subcellularLocation>
        <location evidence="1">Membrane</location>
        <topology evidence="1">Multi-pass membrane protein</topology>
    </subcellularLocation>
</comment>
<dbReference type="InterPro" id="IPR045263">
    <property type="entry name" value="GLUT"/>
</dbReference>
<evidence type="ECO:0000256" key="6">
    <source>
        <dbReference type="SAM" id="MobiDB-lite"/>
    </source>
</evidence>
<feature type="transmembrane region" description="Helical" evidence="7">
    <location>
        <begin position="6"/>
        <end position="31"/>
    </location>
</feature>
<keyword evidence="3 7" id="KW-0812">Transmembrane</keyword>
<proteinExistence type="predicted"/>
<dbReference type="InterPro" id="IPR005828">
    <property type="entry name" value="MFS_sugar_transport-like"/>
</dbReference>
<dbReference type="AlphaFoldDB" id="A0A7L2A5X6"/>
<evidence type="ECO:0000256" key="7">
    <source>
        <dbReference type="SAM" id="Phobius"/>
    </source>
</evidence>
<evidence type="ECO:0000256" key="5">
    <source>
        <dbReference type="ARBA" id="ARBA00023136"/>
    </source>
</evidence>
<feature type="transmembrane region" description="Helical" evidence="7">
    <location>
        <begin position="43"/>
        <end position="63"/>
    </location>
</feature>
<dbReference type="EMBL" id="VXBY01006457">
    <property type="protein sequence ID" value="NXP42551.1"/>
    <property type="molecule type" value="Genomic_DNA"/>
</dbReference>
<feature type="non-terminal residue" evidence="9">
    <location>
        <position position="1"/>
    </location>
</feature>
<feature type="compositionally biased region" description="Basic and acidic residues" evidence="6">
    <location>
        <begin position="119"/>
        <end position="128"/>
    </location>
</feature>
<gene>
    <name evidence="9" type="primary">Slc2a2_1</name>
    <name evidence="9" type="ORF">LEILUT_R14591</name>
</gene>
<evidence type="ECO:0000256" key="2">
    <source>
        <dbReference type="ARBA" id="ARBA00022448"/>
    </source>
</evidence>
<dbReference type="InterPro" id="IPR020846">
    <property type="entry name" value="MFS_dom"/>
</dbReference>
<dbReference type="Pfam" id="PF00083">
    <property type="entry name" value="Sugar_tr"/>
    <property type="match status" value="1"/>
</dbReference>
<evidence type="ECO:0000256" key="1">
    <source>
        <dbReference type="ARBA" id="ARBA00004141"/>
    </source>
</evidence>
<dbReference type="PROSITE" id="PS50850">
    <property type="entry name" value="MFS"/>
    <property type="match status" value="1"/>
</dbReference>
<dbReference type="SUPFAM" id="SSF103473">
    <property type="entry name" value="MFS general substrate transporter"/>
    <property type="match status" value="1"/>
</dbReference>
<feature type="region of interest" description="Disordered" evidence="6">
    <location>
        <begin position="99"/>
        <end position="128"/>
    </location>
</feature>
<evidence type="ECO:0000313" key="9">
    <source>
        <dbReference type="EMBL" id="NXP42551.1"/>
    </source>
</evidence>